<evidence type="ECO:0000313" key="2">
    <source>
        <dbReference type="EMBL" id="KZX10711.1"/>
    </source>
</evidence>
<name>A0A165ZH78_9EURY</name>
<feature type="transmembrane region" description="Helical" evidence="1">
    <location>
        <begin position="37"/>
        <end position="55"/>
    </location>
</feature>
<proteinExistence type="predicted"/>
<dbReference type="Pfam" id="PF19094">
    <property type="entry name" value="EMC6_arch"/>
    <property type="match status" value="1"/>
</dbReference>
<accession>A0A165ZH78</accession>
<gene>
    <name evidence="2" type="ORF">MBFIL_16230</name>
</gene>
<feature type="transmembrane region" description="Helical" evidence="1">
    <location>
        <begin position="7"/>
        <end position="31"/>
    </location>
</feature>
<organism evidence="2 3">
    <name type="scientific">Methanobrevibacter filiformis</name>
    <dbReference type="NCBI Taxonomy" id="55758"/>
    <lineage>
        <taxon>Archaea</taxon>
        <taxon>Methanobacteriati</taxon>
        <taxon>Methanobacteriota</taxon>
        <taxon>Methanomada group</taxon>
        <taxon>Methanobacteria</taxon>
        <taxon>Methanobacteriales</taxon>
        <taxon>Methanobacteriaceae</taxon>
        <taxon>Methanobrevibacter</taxon>
    </lineage>
</organism>
<keyword evidence="1" id="KW-1133">Transmembrane helix</keyword>
<dbReference type="Proteomes" id="UP000077066">
    <property type="component" value="Unassembled WGS sequence"/>
</dbReference>
<keyword evidence="3" id="KW-1185">Reference proteome</keyword>
<evidence type="ECO:0000256" key="1">
    <source>
        <dbReference type="SAM" id="Phobius"/>
    </source>
</evidence>
<protein>
    <submittedName>
        <fullName evidence="2">Uncharacterized protein</fullName>
    </submittedName>
</protein>
<dbReference type="RefSeq" id="WP_066973472.1">
    <property type="nucleotide sequence ID" value="NZ_LWMT01000265.1"/>
</dbReference>
<dbReference type="InterPro" id="IPR043941">
    <property type="entry name" value="EMC6-arch"/>
</dbReference>
<dbReference type="AlphaFoldDB" id="A0A165ZH78"/>
<evidence type="ECO:0000313" key="3">
    <source>
        <dbReference type="Proteomes" id="UP000077066"/>
    </source>
</evidence>
<comment type="caution">
    <text evidence="2">The sequence shown here is derived from an EMBL/GenBank/DDBJ whole genome shotgun (WGS) entry which is preliminary data.</text>
</comment>
<dbReference type="PATRIC" id="fig|55758.3.peg.1832"/>
<dbReference type="EMBL" id="LWMT01000265">
    <property type="protein sequence ID" value="KZX10711.1"/>
    <property type="molecule type" value="Genomic_DNA"/>
</dbReference>
<feature type="transmembrane region" description="Helical" evidence="1">
    <location>
        <begin position="75"/>
        <end position="93"/>
    </location>
</feature>
<reference evidence="2 3" key="1">
    <citation type="submission" date="2016-04" db="EMBL/GenBank/DDBJ databases">
        <title>Genome sequence of Methanobrevibacter filiformis DSM 11501.</title>
        <authorList>
            <person name="Poehlein A."/>
            <person name="Seedorf H."/>
            <person name="Daniel R."/>
        </authorList>
    </citation>
    <scope>NUCLEOTIDE SEQUENCE [LARGE SCALE GENOMIC DNA]</scope>
    <source>
        <strain evidence="2 3">DSM 11501</strain>
    </source>
</reference>
<dbReference type="OrthoDB" id="64172at2157"/>
<keyword evidence="1" id="KW-0472">Membrane</keyword>
<sequence>METGLKVCLIHVVAAILASIASAALSLGWLSFFGENMVFASLIGLVVLYVVGQLCERIFGKEEVGGFRRWLSDGIIPFGLVWFVVWTLLFNYLGPF</sequence>
<keyword evidence="1" id="KW-0812">Transmembrane</keyword>